<keyword evidence="6 8" id="KW-0472">Membrane</keyword>
<protein>
    <recommendedName>
        <fullName evidence="9">Glycosyltransferase 61 catalytic domain-containing protein</fullName>
    </recommendedName>
</protein>
<evidence type="ECO:0000256" key="3">
    <source>
        <dbReference type="ARBA" id="ARBA00022679"/>
    </source>
</evidence>
<evidence type="ECO:0000259" key="9">
    <source>
        <dbReference type="Pfam" id="PF04577"/>
    </source>
</evidence>
<dbReference type="STRING" id="1263082.A0A068SAS9"/>
<evidence type="ECO:0000256" key="5">
    <source>
        <dbReference type="ARBA" id="ARBA00022989"/>
    </source>
</evidence>
<comment type="caution">
    <text evidence="10">The sequence shown here is derived from an EMBL/GenBank/DDBJ whole genome shotgun (WGS) entry which is preliminary data.</text>
</comment>
<dbReference type="Pfam" id="PF04577">
    <property type="entry name" value="Glyco_transf_61"/>
    <property type="match status" value="1"/>
</dbReference>
<name>A0A068SAS9_9FUNG</name>
<feature type="transmembrane region" description="Helical" evidence="8">
    <location>
        <begin position="7"/>
        <end position="28"/>
    </location>
</feature>
<dbReference type="InterPro" id="IPR007657">
    <property type="entry name" value="Glycosyltransferase_61"/>
</dbReference>
<accession>A0A068SAS9</accession>
<dbReference type="VEuPathDB" id="FungiDB:LCOR_10275.1"/>
<organism evidence="10 11">
    <name type="scientific">Lichtheimia corymbifera JMRC:FSU:9682</name>
    <dbReference type="NCBI Taxonomy" id="1263082"/>
    <lineage>
        <taxon>Eukaryota</taxon>
        <taxon>Fungi</taxon>
        <taxon>Fungi incertae sedis</taxon>
        <taxon>Mucoromycota</taxon>
        <taxon>Mucoromycotina</taxon>
        <taxon>Mucoromycetes</taxon>
        <taxon>Mucorales</taxon>
        <taxon>Lichtheimiaceae</taxon>
        <taxon>Lichtheimia</taxon>
    </lineage>
</organism>
<dbReference type="PANTHER" id="PTHR20961:SF38">
    <property type="entry name" value="PROTEIN O-LINKED-MANNOSE BETA-1,4-N-ACETYLGLUCOSAMINYLTRANSFERASE 2"/>
    <property type="match status" value="1"/>
</dbReference>
<evidence type="ECO:0000256" key="8">
    <source>
        <dbReference type="SAM" id="Phobius"/>
    </source>
</evidence>
<feature type="domain" description="Glycosyltransferase 61 catalytic" evidence="9">
    <location>
        <begin position="199"/>
        <end position="367"/>
    </location>
</feature>
<evidence type="ECO:0000256" key="7">
    <source>
        <dbReference type="ARBA" id="ARBA00023180"/>
    </source>
</evidence>
<dbReference type="AlphaFoldDB" id="A0A068SAS9"/>
<proteinExistence type="predicted"/>
<evidence type="ECO:0000256" key="4">
    <source>
        <dbReference type="ARBA" id="ARBA00022692"/>
    </source>
</evidence>
<dbReference type="GO" id="GO:0016020">
    <property type="term" value="C:membrane"/>
    <property type="evidence" value="ECO:0007669"/>
    <property type="project" value="UniProtKB-SubCell"/>
</dbReference>
<dbReference type="Proteomes" id="UP000027586">
    <property type="component" value="Unassembled WGS sequence"/>
</dbReference>
<reference evidence="10" key="1">
    <citation type="submission" date="2013-08" db="EMBL/GenBank/DDBJ databases">
        <title>Gene expansion shapes genome architecture in the human pathogen Lichtheimia corymbifera: an evolutionary genomics analysis in the ancient terrestrial Mucorales (Mucoromycotina).</title>
        <authorList>
            <person name="Schwartze V.U."/>
            <person name="Winter S."/>
            <person name="Shelest E."/>
            <person name="Marcet-Houben M."/>
            <person name="Horn F."/>
            <person name="Wehner S."/>
            <person name="Hoffmann K."/>
            <person name="Riege K."/>
            <person name="Sammeth M."/>
            <person name="Nowrousian M."/>
            <person name="Valiante V."/>
            <person name="Linde J."/>
            <person name="Jacobsen I.D."/>
            <person name="Marz M."/>
            <person name="Brakhage A.A."/>
            <person name="Gabaldon T."/>
            <person name="Bocker S."/>
            <person name="Voigt K."/>
        </authorList>
    </citation>
    <scope>NUCLEOTIDE SEQUENCE [LARGE SCALE GENOMIC DNA]</scope>
    <source>
        <strain evidence="10">FSU 9682</strain>
    </source>
</reference>
<dbReference type="EMBL" id="CBTN010000070">
    <property type="protein sequence ID" value="CDH59463.1"/>
    <property type="molecule type" value="Genomic_DNA"/>
</dbReference>
<comment type="subcellular location">
    <subcellularLocation>
        <location evidence="1">Membrane</location>
        <topology evidence="1">Single-pass membrane protein</topology>
    </subcellularLocation>
</comment>
<keyword evidence="4 8" id="KW-0812">Transmembrane</keyword>
<keyword evidence="5 8" id="KW-1133">Transmembrane helix</keyword>
<evidence type="ECO:0000313" key="11">
    <source>
        <dbReference type="Proteomes" id="UP000027586"/>
    </source>
</evidence>
<keyword evidence="2" id="KW-0328">Glycosyltransferase</keyword>
<keyword evidence="3" id="KW-0808">Transferase</keyword>
<gene>
    <name evidence="10" type="ORF">LCOR_10275.1</name>
</gene>
<evidence type="ECO:0000313" key="10">
    <source>
        <dbReference type="EMBL" id="CDH59463.1"/>
    </source>
</evidence>
<keyword evidence="11" id="KW-1185">Reference proteome</keyword>
<sequence length="544" mass="62576">MLYRRRTIQAFLYACVVCSIFSIFYYSYQAWHYTYGTKGPASTWECIGSGRDRQCVVKNFCVDKETGGFAIASSYAHRRRLRNELSVNLINADPDTDFYYEPKAKWQHDVADIPFKNETLFVYGLYTPMHFSHMLFNGLIPLYRNIRKHVDDTSNVWTYRAHVAESASYLGSPLMTTDFFTTGRDLVRDEHELTSPQQMLLPEEPICFREAVVGTRVSCSLSLYCEQPIESYIYAAFREATLNYYVKEDHWKQHNKESSLHGTNRDDQACVETMREFKTAVTSNKPTRVIGVINRGGSRHITNLQQVMDAILDSATERNYILRVLDFDKGCSLASTAYVMKDVDLLLTPHGSQQGGAVFMKNNSVVISINARGYSENWFAFPLTAMGRRFYNFECQSSICVDKDLERAQRTLASYDIPIPPEDILDDCLTWENDRSPDGCLIAYFDKMHIEHNPDRLQFAIGQYHKDAPRKIDVTRFMAFFEETIKEMDDFEAMSYRQICDLEKCCGYSCDDVLGPVVYGSALEGRLLAWPQDGIGSLHHSWQE</sequence>
<dbReference type="GO" id="GO:0016757">
    <property type="term" value="F:glycosyltransferase activity"/>
    <property type="evidence" value="ECO:0007669"/>
    <property type="project" value="UniProtKB-KW"/>
</dbReference>
<keyword evidence="7" id="KW-0325">Glycoprotein</keyword>
<evidence type="ECO:0000256" key="6">
    <source>
        <dbReference type="ARBA" id="ARBA00023136"/>
    </source>
</evidence>
<dbReference type="InterPro" id="IPR049625">
    <property type="entry name" value="Glyco_transf_61_cat"/>
</dbReference>
<dbReference type="PANTHER" id="PTHR20961">
    <property type="entry name" value="GLYCOSYLTRANSFERASE"/>
    <property type="match status" value="1"/>
</dbReference>
<evidence type="ECO:0000256" key="1">
    <source>
        <dbReference type="ARBA" id="ARBA00004167"/>
    </source>
</evidence>
<dbReference type="OrthoDB" id="529273at2759"/>
<evidence type="ECO:0000256" key="2">
    <source>
        <dbReference type="ARBA" id="ARBA00022676"/>
    </source>
</evidence>